<dbReference type="InterPro" id="IPR015854">
    <property type="entry name" value="ABC_transpr_LolD-like"/>
</dbReference>
<evidence type="ECO:0000256" key="3">
    <source>
        <dbReference type="ARBA" id="ARBA00022475"/>
    </source>
</evidence>
<keyword evidence="7 9" id="KW-0472">Membrane</keyword>
<dbReference type="SUPFAM" id="SSF52540">
    <property type="entry name" value="P-loop containing nucleoside triphosphate hydrolases"/>
    <property type="match status" value="1"/>
</dbReference>
<dbReference type="PANTHER" id="PTHR24220">
    <property type="entry name" value="IMPORT ATP-BINDING PROTEIN"/>
    <property type="match status" value="1"/>
</dbReference>
<dbReference type="PROSITE" id="PS00211">
    <property type="entry name" value="ABC_TRANSPORTER_1"/>
    <property type="match status" value="1"/>
</dbReference>
<dbReference type="EMBL" id="CP101412">
    <property type="protein sequence ID" value="WBB31326.1"/>
    <property type="molecule type" value="Genomic_DNA"/>
</dbReference>
<dbReference type="RefSeq" id="WP_041954317.1">
    <property type="nucleotide sequence ID" value="NZ_CAJPUJ010000002.1"/>
</dbReference>
<name>A0A0B4S2I1_9FIRM</name>
<accession>A0A0B4S2I1</accession>
<gene>
    <name evidence="9 12" type="primary">ftsE</name>
    <name evidence="12" type="ORF">NM222_02305</name>
    <name evidence="11" type="ORF">NW74_05520</name>
</gene>
<keyword evidence="13" id="KW-1185">Reference proteome</keyword>
<dbReference type="PANTHER" id="PTHR24220:SF470">
    <property type="entry name" value="CELL DIVISION ATP-BINDING PROTEIN FTSE"/>
    <property type="match status" value="1"/>
</dbReference>
<evidence type="ECO:0000256" key="6">
    <source>
        <dbReference type="ARBA" id="ARBA00022840"/>
    </source>
</evidence>
<keyword evidence="5 9" id="KW-0547">Nucleotide-binding</keyword>
<dbReference type="SMART" id="SM00382">
    <property type="entry name" value="AAA"/>
    <property type="match status" value="1"/>
</dbReference>
<dbReference type="Proteomes" id="UP000031386">
    <property type="component" value="Chromosome"/>
</dbReference>
<dbReference type="AlphaFoldDB" id="A0A0B4S2I1"/>
<evidence type="ECO:0000256" key="1">
    <source>
        <dbReference type="ARBA" id="ARBA00005417"/>
    </source>
</evidence>
<comment type="subcellular location">
    <subcellularLocation>
        <location evidence="9">Cell membrane</location>
        <topology evidence="9">Peripheral membrane protein</topology>
        <orientation evidence="9">Cytoplasmic side</orientation>
    </subcellularLocation>
</comment>
<protein>
    <recommendedName>
        <fullName evidence="2 9">Cell division ATP-binding protein FtsE</fullName>
    </recommendedName>
</protein>
<dbReference type="InterPro" id="IPR005286">
    <property type="entry name" value="Cell_div_FtsE"/>
</dbReference>
<dbReference type="GO" id="GO:0005886">
    <property type="term" value="C:plasma membrane"/>
    <property type="evidence" value="ECO:0007669"/>
    <property type="project" value="UniProtKB-SubCell"/>
</dbReference>
<evidence type="ECO:0000256" key="9">
    <source>
        <dbReference type="RuleBase" id="RU365094"/>
    </source>
</evidence>
<evidence type="ECO:0000256" key="5">
    <source>
        <dbReference type="ARBA" id="ARBA00022741"/>
    </source>
</evidence>
<proteinExistence type="inferred from homology"/>
<evidence type="ECO:0000313" key="11">
    <source>
        <dbReference type="EMBL" id="AIZ36831.1"/>
    </source>
</evidence>
<dbReference type="Pfam" id="PF00005">
    <property type="entry name" value="ABC_tran"/>
    <property type="match status" value="1"/>
</dbReference>
<evidence type="ECO:0000259" key="10">
    <source>
        <dbReference type="PROSITE" id="PS50893"/>
    </source>
</evidence>
<evidence type="ECO:0000313" key="12">
    <source>
        <dbReference type="EMBL" id="WBB31326.1"/>
    </source>
</evidence>
<dbReference type="PROSITE" id="PS50893">
    <property type="entry name" value="ABC_TRANSPORTER_2"/>
    <property type="match status" value="1"/>
</dbReference>
<comment type="function">
    <text evidence="9">Part of the ABC transporter FtsEX involved in cellular division.</text>
</comment>
<dbReference type="FunFam" id="3.40.50.300:FF:000056">
    <property type="entry name" value="Cell division ATP-binding protein FtsE"/>
    <property type="match status" value="1"/>
</dbReference>
<keyword evidence="6 9" id="KW-0067">ATP-binding</keyword>
<sequence length="229" mass="25740">MLEFIEVNKIYNNDVCALKDLSFKVEDGEFVFLIGASGAGKTSIIKMLLREIKPTSGEIIVDDVNIVKLRNRKIPQLRKTMGVVFQDFRLLEGKTVFDNIKYPLQILGVSKRVITKRVTEILELVGLSDRANSFPNQLSGGEQQRVCIARALVNKPKYLIADEPTGNLDPNTSEGIMKLLLDVNAKGTTVIVSTHDRDIVNKLKKRVISMDHGEMINDEERGGYFNEFN</sequence>
<organism evidence="11 13">
    <name type="scientific">Parvimonas micra</name>
    <dbReference type="NCBI Taxonomy" id="33033"/>
    <lineage>
        <taxon>Bacteria</taxon>
        <taxon>Bacillati</taxon>
        <taxon>Bacillota</taxon>
        <taxon>Tissierellia</taxon>
        <taxon>Tissierellales</taxon>
        <taxon>Peptoniphilaceae</taxon>
        <taxon>Parvimonas</taxon>
    </lineage>
</organism>
<comment type="similarity">
    <text evidence="1 9">Belongs to the ABC transporter superfamily.</text>
</comment>
<dbReference type="InterPro" id="IPR003593">
    <property type="entry name" value="AAA+_ATPase"/>
</dbReference>
<evidence type="ECO:0000256" key="2">
    <source>
        <dbReference type="ARBA" id="ARBA00020019"/>
    </source>
</evidence>
<feature type="domain" description="ABC transporter" evidence="10">
    <location>
        <begin position="2"/>
        <end position="229"/>
    </location>
</feature>
<evidence type="ECO:0000313" key="13">
    <source>
        <dbReference type="Proteomes" id="UP000031386"/>
    </source>
</evidence>
<dbReference type="InterPro" id="IPR017871">
    <property type="entry name" value="ABC_transporter-like_CS"/>
</dbReference>
<dbReference type="OrthoDB" id="9802264at2"/>
<dbReference type="Gene3D" id="3.40.50.300">
    <property type="entry name" value="P-loop containing nucleotide triphosphate hydrolases"/>
    <property type="match status" value="1"/>
</dbReference>
<dbReference type="GO" id="GO:0022857">
    <property type="term" value="F:transmembrane transporter activity"/>
    <property type="evidence" value="ECO:0007669"/>
    <property type="project" value="TreeGrafter"/>
</dbReference>
<dbReference type="Proteomes" id="UP001210690">
    <property type="component" value="Chromosome"/>
</dbReference>
<dbReference type="NCBIfam" id="TIGR02673">
    <property type="entry name" value="FtsE"/>
    <property type="match status" value="1"/>
</dbReference>
<dbReference type="GO" id="GO:0051301">
    <property type="term" value="P:cell division"/>
    <property type="evidence" value="ECO:0007669"/>
    <property type="project" value="UniProtKB-UniRule"/>
</dbReference>
<dbReference type="InterPro" id="IPR003439">
    <property type="entry name" value="ABC_transporter-like_ATP-bd"/>
</dbReference>
<evidence type="ECO:0000256" key="7">
    <source>
        <dbReference type="ARBA" id="ARBA00023136"/>
    </source>
</evidence>
<evidence type="ECO:0000256" key="8">
    <source>
        <dbReference type="ARBA" id="ARBA00023306"/>
    </source>
</evidence>
<reference evidence="12" key="2">
    <citation type="submission" date="2022-07" db="EMBL/GenBank/DDBJ databases">
        <title>Parvimonas micra travels from the subgingival sulcus of the human oral cavity to the colorectal adenocarcinoma.</title>
        <authorList>
            <person name="Conde-Perez K."/>
            <person name="Buetas E."/>
            <person name="Aja-Macaya P."/>
            <person name="Martin-De Arribas E."/>
            <person name="Iglesias-Corras I."/>
            <person name="Trigo-Tasende N."/>
            <person name="Nasser-Ali M."/>
            <person name="Estevez L.S."/>
            <person name="Rumbo-Feal S."/>
            <person name="Otero-Alen B."/>
            <person name="Noguera J.F."/>
            <person name="Concha A."/>
            <person name="Pardinas-Lopez S."/>
            <person name="Carda-Dieguez M."/>
            <person name="Gomez-Randulfe I."/>
            <person name="Martinez-Lago N."/>
            <person name="Ladra S."/>
            <person name="Aparicio L.A."/>
            <person name="Bou G."/>
            <person name="Mira A."/>
            <person name="Vallejo J.A."/>
            <person name="Poza M."/>
        </authorList>
    </citation>
    <scope>NUCLEOTIDE SEQUENCE</scope>
    <source>
        <strain evidence="12">PM102KC-G-1</strain>
    </source>
</reference>
<dbReference type="InterPro" id="IPR027417">
    <property type="entry name" value="P-loop_NTPase"/>
</dbReference>
<dbReference type="GO" id="GO:0016887">
    <property type="term" value="F:ATP hydrolysis activity"/>
    <property type="evidence" value="ECO:0007669"/>
    <property type="project" value="InterPro"/>
</dbReference>
<dbReference type="EMBL" id="CP009761">
    <property type="protein sequence ID" value="AIZ36831.1"/>
    <property type="molecule type" value="Genomic_DNA"/>
</dbReference>
<dbReference type="KEGG" id="pmic:NW74_05520"/>
<dbReference type="STRING" id="33033.NW74_05520"/>
<keyword evidence="4 9" id="KW-0132">Cell division</keyword>
<comment type="subunit">
    <text evidence="9">Homodimer. Forms a membrane-associated complex with FtsX.</text>
</comment>
<reference evidence="11 13" key="1">
    <citation type="submission" date="2014-10" db="EMBL/GenBank/DDBJ databases">
        <title>Complete genome sequence of Parvimonas micra KCOM 1535 (= ChDC B708).</title>
        <authorList>
            <person name="Kook J.-K."/>
            <person name="Park S.-N."/>
            <person name="Lim Y.K."/>
            <person name="Roh H."/>
        </authorList>
    </citation>
    <scope>NUCLEOTIDE SEQUENCE [LARGE SCALE GENOMIC DNA]</scope>
    <source>
        <strain evidence="11">KCOM 1535</strain>
        <strain evidence="13">KCOM 1535 / ChDC B708</strain>
    </source>
</reference>
<keyword evidence="3 9" id="KW-1003">Cell membrane</keyword>
<dbReference type="GO" id="GO:0005524">
    <property type="term" value="F:ATP binding"/>
    <property type="evidence" value="ECO:0007669"/>
    <property type="project" value="UniProtKB-UniRule"/>
</dbReference>
<evidence type="ECO:0000256" key="4">
    <source>
        <dbReference type="ARBA" id="ARBA00022618"/>
    </source>
</evidence>
<keyword evidence="8 9" id="KW-0131">Cell cycle</keyword>